<dbReference type="EMBL" id="CP134850">
    <property type="protein sequence ID" value="WNL21277.1"/>
    <property type="molecule type" value="Genomic_DNA"/>
</dbReference>
<gene>
    <name evidence="4" type="ORF">RJG51_02010</name>
    <name evidence="3" type="ORF">RJG52_06265</name>
    <name evidence="5" type="ORF">RJG53_00045</name>
    <name evidence="7" type="ORF">RJG55_06270</name>
    <name evidence="6" type="ORF">RJG56_11105</name>
    <name evidence="8" type="ORF">RJG57_05100</name>
</gene>
<dbReference type="InterPro" id="IPR053148">
    <property type="entry name" value="PD-DEXK-like_domain"/>
</dbReference>
<evidence type="ECO:0000313" key="4">
    <source>
        <dbReference type="EMBL" id="WNL14979.1"/>
    </source>
</evidence>
<dbReference type="REBASE" id="764298">
    <property type="entry name" value="S1.AspLEO74ORF6275P"/>
</dbReference>
<evidence type="ECO:0000259" key="2">
    <source>
        <dbReference type="Pfam" id="PF17761"/>
    </source>
</evidence>
<accession>A0AA96DFS1</accession>
<dbReference type="REBASE" id="764269">
    <property type="entry name" value="S1.AspLEO108ORF2015P"/>
</dbReference>
<organism evidence="8">
    <name type="scientific">Arcobacter sp. AZ-2023</name>
    <dbReference type="NCBI Taxonomy" id="3074453"/>
    <lineage>
        <taxon>Bacteria</taxon>
        <taxon>Pseudomonadati</taxon>
        <taxon>Campylobacterota</taxon>
        <taxon>Epsilonproteobacteria</taxon>
        <taxon>Campylobacterales</taxon>
        <taxon>Arcobacteraceae</taxon>
        <taxon>Arcobacter</taxon>
    </lineage>
</organism>
<dbReference type="REBASE" id="764375">
    <property type="entry name" value="S1.AspLEO79ORF11100P"/>
</dbReference>
<dbReference type="EMBL" id="CP134849">
    <property type="protein sequence ID" value="WNL19138.1"/>
    <property type="molecule type" value="Genomic_DNA"/>
</dbReference>
<reference evidence="3" key="2">
    <citation type="submission" date="2023-09" db="EMBL/GenBank/DDBJ databases">
        <title>Characterization of Arcobacter Isolates from Retail Chicken Sold in Supermarkets in Tbilisi, Georgia.</title>
        <authorList>
            <person name="Matthias R."/>
            <person name="Zautner A.E."/>
        </authorList>
    </citation>
    <scope>NUCLEOTIDE SEQUENCE</scope>
    <source>
        <strain evidence="4">LEO 108</strain>
        <strain evidence="3">LEO 109</strain>
    </source>
</reference>
<dbReference type="Gene3D" id="3.40.1350.10">
    <property type="match status" value="1"/>
</dbReference>
<dbReference type="REBASE" id="764304">
    <property type="entry name" value="S1.AspLEO109ORF6270P"/>
</dbReference>
<evidence type="ECO:0000313" key="6">
    <source>
        <dbReference type="EMBL" id="WNL21277.1"/>
    </source>
</evidence>
<feature type="domain" description="YhcG N-terminal" evidence="2">
    <location>
        <begin position="20"/>
        <end position="177"/>
    </location>
</feature>
<dbReference type="Pfam" id="PF17761">
    <property type="entry name" value="DUF1016_N"/>
    <property type="match status" value="1"/>
</dbReference>
<dbReference type="AlphaFoldDB" id="A0AA96DFS1"/>
<proteinExistence type="predicted"/>
<dbReference type="EMBL" id="CP134844">
    <property type="protein sequence ID" value="WNL11538.1"/>
    <property type="molecule type" value="Genomic_DNA"/>
</dbReference>
<dbReference type="InterPro" id="IPR041527">
    <property type="entry name" value="YhcG_N"/>
</dbReference>
<reference evidence="8" key="1">
    <citation type="submission" date="2023-09" db="EMBL/GenBank/DDBJ databases">
        <title>Arcobacter tbilisiensis sp. nov. isolated from chicken meat in Tbilisi, Georgia.</title>
        <authorList>
            <person name="Matthias R."/>
            <person name="Zautner A.E."/>
        </authorList>
    </citation>
    <scope>NUCLEOTIDE SEQUENCE</scope>
    <source>
        <strain evidence="8">LEO 70</strain>
        <strain evidence="7">LEO 74</strain>
        <strain evidence="6">LEO 79</strain>
        <strain evidence="5">LEO 99</strain>
    </source>
</reference>
<evidence type="ECO:0000259" key="1">
    <source>
        <dbReference type="Pfam" id="PF06250"/>
    </source>
</evidence>
<dbReference type="REBASE" id="883669">
    <property type="entry name" value="S1.AspLEO70ORF5095P"/>
</dbReference>
<dbReference type="InterPro" id="IPR009362">
    <property type="entry name" value="YhcG_C"/>
</dbReference>
<protein>
    <submittedName>
        <fullName evidence="8">PDDEXK nuclease domain-containing protein</fullName>
    </submittedName>
</protein>
<evidence type="ECO:0000313" key="5">
    <source>
        <dbReference type="EMBL" id="WNL19138.1"/>
    </source>
</evidence>
<dbReference type="EMBL" id="CP134845">
    <property type="protein sequence ID" value="WNL14979.1"/>
    <property type="molecule type" value="Genomic_DNA"/>
</dbReference>
<sequence length="372" mass="42721">MSDKQLQNSFTTEYKQWLNEIKQKFQSSQIKASIQVNSTLLEFYWNLGNEIVEKQKNSTWGSGFLQQLSIDLSAEFPDVKGFSYTNIKNIRQWFLFWQQAVGELESTKSQQLVGESSIENTKQVVSQILQIPWGHNVAIIQKCKNMQEALYYVQNTIKNGISRSVLIHQIETNLYARDGKAITNFEATLLPLQSDLAKEITKDPYNFDFLSLTKEYQEKELENALTENITKFLLELGSGFAFVGRQYKLIVGGDEFRIDLLFYHIKLKCYVIVELKATEFKPEFAGKLSFYTSAVDGEIKDINDNPTIGILICKSKNDLVVEYALKDINKPLGISQYELTEILPKEYKSSLPSIEEIETQFQNEDLKVVGDE</sequence>
<evidence type="ECO:0000313" key="7">
    <source>
        <dbReference type="EMBL" id="WNL22563.1"/>
    </source>
</evidence>
<dbReference type="REBASE" id="883671">
    <property type="entry name" value="S1.AspLEO99ORF40P"/>
</dbReference>
<feature type="domain" description="YhcG PDDEXK nuclease" evidence="1">
    <location>
        <begin position="199"/>
        <end position="352"/>
    </location>
</feature>
<dbReference type="GO" id="GO:0003676">
    <property type="term" value="F:nucleic acid binding"/>
    <property type="evidence" value="ECO:0007669"/>
    <property type="project" value="InterPro"/>
</dbReference>
<dbReference type="InterPro" id="IPR011856">
    <property type="entry name" value="tRNA_endonuc-like_dom_sf"/>
</dbReference>
<name>A0AA96DFS1_9BACT</name>
<evidence type="ECO:0000313" key="3">
    <source>
        <dbReference type="EMBL" id="WNL11538.1"/>
    </source>
</evidence>
<evidence type="ECO:0000313" key="8">
    <source>
        <dbReference type="EMBL" id="WNL26547.1"/>
    </source>
</evidence>
<dbReference type="PANTHER" id="PTHR30547">
    <property type="entry name" value="UNCHARACTERIZED PROTEIN YHCG-RELATED"/>
    <property type="match status" value="1"/>
</dbReference>
<dbReference type="PANTHER" id="PTHR30547:SF0">
    <property type="entry name" value="BLR8175 PROTEIN"/>
    <property type="match status" value="1"/>
</dbReference>
<dbReference type="Pfam" id="PF06250">
    <property type="entry name" value="YhcG_C"/>
    <property type="match status" value="1"/>
</dbReference>
<dbReference type="EMBL" id="CP134851">
    <property type="protein sequence ID" value="WNL22563.1"/>
    <property type="molecule type" value="Genomic_DNA"/>
</dbReference>
<dbReference type="EMBL" id="CP134852">
    <property type="protein sequence ID" value="WNL26547.1"/>
    <property type="molecule type" value="Genomic_DNA"/>
</dbReference>